<reference evidence="1" key="1">
    <citation type="submission" date="2024-03" db="EMBL/GenBank/DDBJ databases">
        <title>WGS assembly of Saponaria officinalis var. Norfolk2.</title>
        <authorList>
            <person name="Jenkins J."/>
            <person name="Shu S."/>
            <person name="Grimwood J."/>
            <person name="Barry K."/>
            <person name="Goodstein D."/>
            <person name="Schmutz J."/>
            <person name="Leebens-Mack J."/>
            <person name="Osbourn A."/>
        </authorList>
    </citation>
    <scope>NUCLEOTIDE SEQUENCE [LARGE SCALE GENOMIC DNA]</scope>
    <source>
        <strain evidence="1">JIC</strain>
    </source>
</reference>
<comment type="caution">
    <text evidence="1">The sequence shown here is derived from an EMBL/GenBank/DDBJ whole genome shotgun (WGS) entry which is preliminary data.</text>
</comment>
<dbReference type="AlphaFoldDB" id="A0AAW1HAA0"/>
<proteinExistence type="predicted"/>
<evidence type="ECO:0008006" key="3">
    <source>
        <dbReference type="Google" id="ProtNLM"/>
    </source>
</evidence>
<dbReference type="Gene3D" id="3.30.420.10">
    <property type="entry name" value="Ribonuclease H-like superfamily/Ribonuclease H"/>
    <property type="match status" value="1"/>
</dbReference>
<dbReference type="PANTHER" id="PTHR47169">
    <property type="entry name" value="OS01G0541250 PROTEIN"/>
    <property type="match status" value="1"/>
</dbReference>
<dbReference type="InterPro" id="IPR036397">
    <property type="entry name" value="RNaseH_sf"/>
</dbReference>
<organism evidence="1 2">
    <name type="scientific">Saponaria officinalis</name>
    <name type="common">Common soapwort</name>
    <name type="synonym">Lychnis saponaria</name>
    <dbReference type="NCBI Taxonomy" id="3572"/>
    <lineage>
        <taxon>Eukaryota</taxon>
        <taxon>Viridiplantae</taxon>
        <taxon>Streptophyta</taxon>
        <taxon>Embryophyta</taxon>
        <taxon>Tracheophyta</taxon>
        <taxon>Spermatophyta</taxon>
        <taxon>Magnoliopsida</taxon>
        <taxon>eudicotyledons</taxon>
        <taxon>Gunneridae</taxon>
        <taxon>Pentapetalae</taxon>
        <taxon>Caryophyllales</taxon>
        <taxon>Caryophyllaceae</taxon>
        <taxon>Caryophylleae</taxon>
        <taxon>Saponaria</taxon>
    </lineage>
</organism>
<dbReference type="Proteomes" id="UP001443914">
    <property type="component" value="Unassembled WGS sequence"/>
</dbReference>
<dbReference type="PANTHER" id="PTHR47169:SF2">
    <property type="entry name" value="OS01G0541250 PROTEIN"/>
    <property type="match status" value="1"/>
</dbReference>
<name>A0AAW1HAA0_SAPOF</name>
<sequence length="427" mass="49035">MYLNYKDGKLKHGIMGELAKEHNVDRHAITRIWKLVHEAIQTTQSPNLKPKYKGKPTSLDFDFDKVSATPLAKRMNMYSLSKMMGCSESSIQRLVKKGKIRSHSNAIKPFLTDQNMKARVSFVLSKILPQSVPINPTFECMYNYVHIDEKWFYMTRTSQKYYLLPEEENPHRTCKSKRFITKIMFMAAVARPRYGSDGACIFDGKIGIFPFTNQVPAQRASKNRPRGVLETKAIEKITKQVTRECLITKVIPTIKEKWPANGSNYIIIQQDNAKPHISNDDHEFQNAANSDGFHIQLQNQPPMSPDLNINDLEAPTTVEELVDAVLKAFDETNHRTLTYVWLSLMYCMNEILVDGGNNKYKLPHVGKKRLERLGLLPEYVMPNKEVVLARMEEIYAENKVSTIIQQLHTSQMNQQEQQQDGIPNSTN</sequence>
<accession>A0AAW1HAA0</accession>
<protein>
    <recommendedName>
        <fullName evidence="3">Transposase</fullName>
    </recommendedName>
</protein>
<evidence type="ECO:0000313" key="1">
    <source>
        <dbReference type="EMBL" id="KAK9672969.1"/>
    </source>
</evidence>
<gene>
    <name evidence="1" type="ORF">RND81_12G137900</name>
</gene>
<keyword evidence="2" id="KW-1185">Reference proteome</keyword>
<dbReference type="EMBL" id="JBDFQZ010000012">
    <property type="protein sequence ID" value="KAK9672969.1"/>
    <property type="molecule type" value="Genomic_DNA"/>
</dbReference>
<dbReference type="GO" id="GO:0003676">
    <property type="term" value="F:nucleic acid binding"/>
    <property type="evidence" value="ECO:0007669"/>
    <property type="project" value="InterPro"/>
</dbReference>
<evidence type="ECO:0000313" key="2">
    <source>
        <dbReference type="Proteomes" id="UP001443914"/>
    </source>
</evidence>